<dbReference type="Proteomes" id="UP000193944">
    <property type="component" value="Unassembled WGS sequence"/>
</dbReference>
<dbReference type="PIRSF" id="PIRSF500133">
    <property type="entry name" value="UDPglc_DH_euk"/>
    <property type="match status" value="1"/>
</dbReference>
<dbReference type="SUPFAM" id="SSF48179">
    <property type="entry name" value="6-phosphogluconate dehydrogenase C-terminal domain-like"/>
    <property type="match status" value="1"/>
</dbReference>
<dbReference type="InterPro" id="IPR001732">
    <property type="entry name" value="UDP-Glc/GDP-Man_DH_N"/>
</dbReference>
<dbReference type="Pfam" id="PF03721">
    <property type="entry name" value="UDPG_MGDP_dh_N"/>
    <property type="match status" value="2"/>
</dbReference>
<feature type="coiled-coil region" evidence="9">
    <location>
        <begin position="328"/>
        <end position="355"/>
    </location>
</feature>
<feature type="binding site" evidence="8">
    <location>
        <position position="94"/>
    </location>
    <ligand>
        <name>NAD(+)</name>
        <dbReference type="ChEBI" id="CHEBI:57540"/>
    </ligand>
</feature>
<comment type="similarity">
    <text evidence="2">Belongs to the UDP-glucose/GDP-mannose dehydrogenase family.</text>
</comment>
<dbReference type="InterPro" id="IPR008927">
    <property type="entry name" value="6-PGluconate_DH-like_C_sf"/>
</dbReference>
<dbReference type="GO" id="GO:0006065">
    <property type="term" value="P:UDP-glucuronate biosynthetic process"/>
    <property type="evidence" value="ECO:0007669"/>
    <property type="project" value="UniProtKB-UniPathway"/>
</dbReference>
<dbReference type="GO" id="GO:0006024">
    <property type="term" value="P:glycosaminoglycan biosynthetic process"/>
    <property type="evidence" value="ECO:0007669"/>
    <property type="project" value="TreeGrafter"/>
</dbReference>
<dbReference type="AlphaFoldDB" id="A0A1Y1X8E0"/>
<protein>
    <recommendedName>
        <fullName evidence="3">UDP-glucose 6-dehydrogenase</fullName>
        <ecNumber evidence="3">1.1.1.22</ecNumber>
    </recommendedName>
</protein>
<comment type="catalytic activity">
    <reaction evidence="6">
        <text>UDP-alpha-D-glucose + 2 NAD(+) + H2O = UDP-alpha-D-glucuronate + 2 NADH + 3 H(+)</text>
        <dbReference type="Rhea" id="RHEA:23596"/>
        <dbReference type="ChEBI" id="CHEBI:15377"/>
        <dbReference type="ChEBI" id="CHEBI:15378"/>
        <dbReference type="ChEBI" id="CHEBI:57540"/>
        <dbReference type="ChEBI" id="CHEBI:57945"/>
        <dbReference type="ChEBI" id="CHEBI:58052"/>
        <dbReference type="ChEBI" id="CHEBI:58885"/>
        <dbReference type="EC" id="1.1.1.22"/>
    </reaction>
</comment>
<dbReference type="GO" id="GO:0051287">
    <property type="term" value="F:NAD binding"/>
    <property type="evidence" value="ECO:0007669"/>
    <property type="project" value="InterPro"/>
</dbReference>
<sequence>MLSSNNIPTNTQPKVNFNTNYKSYLMPTDIPQPPSHYLQNSCDKQINNDSYVTSEPLTSSLNVCYIGAGYVGGTSSAVMAYKCPEEKVTVTVCDIDKKKIDAWNSNNLPIYEPGLEDIVKKQRGKNLFFTTDLNSAINAADIIFISVGTPTKQRGFGAGEAAELKYVENATRKIAQISRNSKIIVEKSTVPCRTAEHIRTILNTNKNSQIKNNISNYTTNHYIKNNNNSIINTNYCNISNNFNINNNINNTPENSNTYCINNLISNESNIPHERINNHPFNNININKTSDDVNINNDDYTNLIDSLSLSNNDSTLTDIDSCSESNTCFQSQDQELKELNKQISDDEVDIKIKKNDDKLKNEKSLIHFEILSNPEFLSEGTAINDLLYPDRVLIGGEPTKEGKKAQNILYQLYSYWIPKKKIITMGLWSTELSKLAANALLAQRISSINALSALCEEVGADIQEISYACGLDSRIGSKFLNASVGFGGSCFKKDILNLVYLSNAFKLPEVAEYWKQVIIMNEYRKSKFIKNIFTKLFCTISGKSIAVFGFSFKKDTKDTRESAAITVVISLLQEGAIVKLYDPKVTKDQILFDIKENSQPQEINENISNIIICNSAYDAAYNSDAIVICTEWDEFKSLDYKNIHNNMNKPAHIFDGRLILNHQELKKIGFNVEAIGKKI</sequence>
<dbReference type="Gene3D" id="1.20.5.100">
    <property type="entry name" value="Cytochrome c1, transmembrane anchor, C-terminal"/>
    <property type="match status" value="1"/>
</dbReference>
<evidence type="ECO:0000256" key="5">
    <source>
        <dbReference type="ARBA" id="ARBA00023027"/>
    </source>
</evidence>
<dbReference type="Gene3D" id="3.40.50.720">
    <property type="entry name" value="NAD(P)-binding Rossmann-like Domain"/>
    <property type="match status" value="3"/>
</dbReference>
<proteinExistence type="inferred from homology"/>
<dbReference type="FunFam" id="3.40.50.720:FF:000193">
    <property type="entry name" value="UDP-glucose 6-dehydrogenase"/>
    <property type="match status" value="1"/>
</dbReference>
<feature type="binding site" evidence="8">
    <location>
        <begin position="188"/>
        <end position="189"/>
    </location>
    <ligand>
        <name>NAD(+)</name>
        <dbReference type="ChEBI" id="CHEBI:57540"/>
    </ligand>
</feature>
<evidence type="ECO:0000313" key="12">
    <source>
        <dbReference type="Proteomes" id="UP000193944"/>
    </source>
</evidence>
<keyword evidence="5 8" id="KW-0520">NAD</keyword>
<dbReference type="NCBIfam" id="TIGR03026">
    <property type="entry name" value="NDP-sugDHase"/>
    <property type="match status" value="1"/>
</dbReference>
<dbReference type="InterPro" id="IPR014027">
    <property type="entry name" value="UDP-Glc/GDP-Man_DH_C"/>
</dbReference>
<feature type="active site" description="Nucleophile" evidence="7">
    <location>
        <position position="489"/>
    </location>
</feature>
<feature type="binding site" evidence="8">
    <location>
        <begin position="147"/>
        <end position="151"/>
    </location>
    <ligand>
        <name>NAD(+)</name>
        <dbReference type="ChEBI" id="CHEBI:57540"/>
    </ligand>
</feature>
<evidence type="ECO:0000256" key="1">
    <source>
        <dbReference type="ARBA" id="ARBA00004701"/>
    </source>
</evidence>
<feature type="binding site" evidence="8">
    <location>
        <position position="559"/>
    </location>
    <ligand>
        <name>NAD(+)</name>
        <dbReference type="ChEBI" id="CHEBI:57540"/>
    </ligand>
</feature>
<name>A0A1Y1X8E0_9FUNG</name>
<evidence type="ECO:0000256" key="9">
    <source>
        <dbReference type="SAM" id="Coils"/>
    </source>
</evidence>
<dbReference type="PANTHER" id="PTHR11374:SF3">
    <property type="entry name" value="UDP-GLUCOSE 6-DEHYDROGENASE"/>
    <property type="match status" value="1"/>
</dbReference>
<feature type="domain" description="UDP-glucose/GDP-mannose dehydrogenase C-terminal" evidence="10">
    <location>
        <begin position="545"/>
        <end position="661"/>
    </location>
</feature>
<evidence type="ECO:0000313" key="11">
    <source>
        <dbReference type="EMBL" id="ORX82015.1"/>
    </source>
</evidence>
<feature type="binding site" evidence="8">
    <location>
        <position position="378"/>
    </location>
    <ligand>
        <name>NAD(+)</name>
        <dbReference type="ChEBI" id="CHEBI:57540"/>
    </ligand>
</feature>
<dbReference type="FunFam" id="1.20.5.100:FF:000001">
    <property type="entry name" value="UDP-glucose 6-dehydrogenase"/>
    <property type="match status" value="1"/>
</dbReference>
<evidence type="ECO:0000259" key="10">
    <source>
        <dbReference type="SMART" id="SM00984"/>
    </source>
</evidence>
<dbReference type="PANTHER" id="PTHR11374">
    <property type="entry name" value="UDP-GLUCOSE DEHYDROGENASE/UDP-MANNAC DEHYDROGENASE"/>
    <property type="match status" value="1"/>
</dbReference>
<comment type="pathway">
    <text evidence="1">Nucleotide-sugar biosynthesis; UDP-alpha-D-glucuronate biosynthesis; UDP-alpha-D-glucuronate from UDP-alpha-D-glucose: step 1/1.</text>
</comment>
<dbReference type="STRING" id="1754192.A0A1Y1X8E0"/>
<evidence type="ECO:0000256" key="7">
    <source>
        <dbReference type="PIRSR" id="PIRSR500133-1"/>
    </source>
</evidence>
<keyword evidence="4" id="KW-0560">Oxidoreductase</keyword>
<keyword evidence="12" id="KW-1185">Reference proteome</keyword>
<evidence type="ECO:0000256" key="3">
    <source>
        <dbReference type="ARBA" id="ARBA00012954"/>
    </source>
</evidence>
<evidence type="ECO:0000256" key="4">
    <source>
        <dbReference type="ARBA" id="ARBA00023002"/>
    </source>
</evidence>
<dbReference type="SUPFAM" id="SSF52413">
    <property type="entry name" value="UDP-glucose/GDP-mannose dehydrogenase C-terminal domain"/>
    <property type="match status" value="1"/>
</dbReference>
<comment type="caution">
    <text evidence="11">The sequence shown here is derived from an EMBL/GenBank/DDBJ whole genome shotgun (WGS) entry which is preliminary data.</text>
</comment>
<dbReference type="SMART" id="SM00984">
    <property type="entry name" value="UDPG_MGDP_dh_C"/>
    <property type="match status" value="1"/>
</dbReference>
<dbReference type="EMBL" id="MCFG01000105">
    <property type="protein sequence ID" value="ORX82015.1"/>
    <property type="molecule type" value="Genomic_DNA"/>
</dbReference>
<dbReference type="GO" id="GO:0003979">
    <property type="term" value="F:UDP-glucose 6-dehydrogenase activity"/>
    <property type="evidence" value="ECO:0007669"/>
    <property type="project" value="UniProtKB-EC"/>
</dbReference>
<evidence type="ECO:0000256" key="2">
    <source>
        <dbReference type="ARBA" id="ARBA00006601"/>
    </source>
</evidence>
<reference evidence="11 12" key="1">
    <citation type="submission" date="2016-08" db="EMBL/GenBank/DDBJ databases">
        <title>A Parts List for Fungal Cellulosomes Revealed by Comparative Genomics.</title>
        <authorList>
            <consortium name="DOE Joint Genome Institute"/>
            <person name="Haitjema C.H."/>
            <person name="Gilmore S.P."/>
            <person name="Henske J.K."/>
            <person name="Solomon K.V."/>
            <person name="De Groot R."/>
            <person name="Kuo A."/>
            <person name="Mondo S.J."/>
            <person name="Salamov A.A."/>
            <person name="Labutti K."/>
            <person name="Zhao Z."/>
            <person name="Chiniquy J."/>
            <person name="Barry K."/>
            <person name="Brewer H.M."/>
            <person name="Purvine S.O."/>
            <person name="Wright A.T."/>
            <person name="Boxma B."/>
            <person name="Van Alen T."/>
            <person name="Hackstein J.H."/>
            <person name="Baker S.E."/>
            <person name="Grigoriev I.V."/>
            <person name="O'Malley M.A."/>
        </authorList>
    </citation>
    <scope>NUCLEOTIDE SEQUENCE [LARGE SCALE GENOMIC DNA]</scope>
    <source>
        <strain evidence="11 12">S4</strain>
    </source>
</reference>
<dbReference type="GO" id="GO:0005634">
    <property type="term" value="C:nucleus"/>
    <property type="evidence" value="ECO:0007669"/>
    <property type="project" value="TreeGrafter"/>
</dbReference>
<dbReference type="InterPro" id="IPR036220">
    <property type="entry name" value="UDP-Glc/GDP-Man_DH_C_sf"/>
</dbReference>
<dbReference type="PIRSF" id="PIRSF000124">
    <property type="entry name" value="UDPglc_GDPman_dh"/>
    <property type="match status" value="1"/>
</dbReference>
<dbReference type="InterPro" id="IPR036291">
    <property type="entry name" value="NAD(P)-bd_dom_sf"/>
</dbReference>
<feature type="binding site" evidence="8">
    <location>
        <position position="99"/>
    </location>
    <ligand>
        <name>NAD(+)</name>
        <dbReference type="ChEBI" id="CHEBI:57540"/>
    </ligand>
</feature>
<feature type="binding site" evidence="8">
    <location>
        <begin position="67"/>
        <end position="72"/>
    </location>
    <ligand>
        <name>NAD(+)</name>
        <dbReference type="ChEBI" id="CHEBI:57540"/>
    </ligand>
</feature>
<dbReference type="EC" id="1.1.1.22" evidence="3"/>
<dbReference type="SUPFAM" id="SSF51735">
    <property type="entry name" value="NAD(P)-binding Rossmann-fold domains"/>
    <property type="match status" value="2"/>
</dbReference>
<dbReference type="OrthoDB" id="5059218at2759"/>
<dbReference type="Pfam" id="PF00984">
    <property type="entry name" value="UDPG_MGDP_dh"/>
    <property type="match status" value="1"/>
</dbReference>
<evidence type="ECO:0000256" key="6">
    <source>
        <dbReference type="ARBA" id="ARBA00047473"/>
    </source>
</evidence>
<dbReference type="InterPro" id="IPR017476">
    <property type="entry name" value="UDP-Glc/GDP-Man"/>
</dbReference>
<accession>A0A1Y1X8E0</accession>
<gene>
    <name evidence="11" type="ORF">BCR32DRAFT_267922</name>
</gene>
<dbReference type="UniPathway" id="UPA00038">
    <property type="reaction ID" value="UER00491"/>
</dbReference>
<dbReference type="Pfam" id="PF03720">
    <property type="entry name" value="UDPG_MGDP_dh_C"/>
    <property type="match status" value="1"/>
</dbReference>
<dbReference type="InterPro" id="IPR014026">
    <property type="entry name" value="UDP-Glc/GDP-Man_DH_dimer"/>
</dbReference>
<evidence type="ECO:0000256" key="8">
    <source>
        <dbReference type="PIRSR" id="PIRSR500133-3"/>
    </source>
</evidence>
<keyword evidence="9" id="KW-0175">Coiled coil</keyword>
<dbReference type="InterPro" id="IPR028356">
    <property type="entry name" value="UDPglc_DH_euk"/>
</dbReference>
<feature type="binding site" evidence="8">
    <location>
        <begin position="489"/>
        <end position="492"/>
    </location>
    <ligand>
        <name>NAD(+)</name>
        <dbReference type="ChEBI" id="CHEBI:57540"/>
    </ligand>
</feature>
<organism evidence="11 12">
    <name type="scientific">Anaeromyces robustus</name>
    <dbReference type="NCBI Taxonomy" id="1754192"/>
    <lineage>
        <taxon>Eukaryota</taxon>
        <taxon>Fungi</taxon>
        <taxon>Fungi incertae sedis</taxon>
        <taxon>Chytridiomycota</taxon>
        <taxon>Chytridiomycota incertae sedis</taxon>
        <taxon>Neocallimastigomycetes</taxon>
        <taxon>Neocallimastigales</taxon>
        <taxon>Neocallimastigaceae</taxon>
        <taxon>Anaeromyces</taxon>
    </lineage>
</organism>
<reference evidence="11 12" key="2">
    <citation type="submission" date="2016-08" db="EMBL/GenBank/DDBJ databases">
        <title>Pervasive Adenine N6-methylation of Active Genes in Fungi.</title>
        <authorList>
            <consortium name="DOE Joint Genome Institute"/>
            <person name="Mondo S.J."/>
            <person name="Dannebaum R.O."/>
            <person name="Kuo R.C."/>
            <person name="Labutti K."/>
            <person name="Haridas S."/>
            <person name="Kuo A."/>
            <person name="Salamov A."/>
            <person name="Ahrendt S.R."/>
            <person name="Lipzen A."/>
            <person name="Sullivan W."/>
            <person name="Andreopoulos W.B."/>
            <person name="Clum A."/>
            <person name="Lindquist E."/>
            <person name="Daum C."/>
            <person name="Ramamoorthy G.K."/>
            <person name="Gryganskyi A."/>
            <person name="Culley D."/>
            <person name="Magnuson J.K."/>
            <person name="James T.Y."/>
            <person name="O'Malley M.A."/>
            <person name="Stajich J.E."/>
            <person name="Spatafora J.W."/>
            <person name="Visel A."/>
            <person name="Grigoriev I.V."/>
        </authorList>
    </citation>
    <scope>NUCLEOTIDE SEQUENCE [LARGE SCALE GENOMIC DNA]</scope>
    <source>
        <strain evidence="11 12">S4</strain>
    </source>
</reference>